<organism evidence="2 3">
    <name type="scientific">Streptomyces hundungensis</name>
    <dbReference type="NCBI Taxonomy" id="1077946"/>
    <lineage>
        <taxon>Bacteria</taxon>
        <taxon>Bacillati</taxon>
        <taxon>Actinomycetota</taxon>
        <taxon>Actinomycetes</taxon>
        <taxon>Kitasatosporales</taxon>
        <taxon>Streptomycetaceae</taxon>
        <taxon>Streptomyces</taxon>
    </lineage>
</organism>
<proteinExistence type="predicted"/>
<reference evidence="2 3" key="1">
    <citation type="submission" date="2018-10" db="EMBL/GenBank/DDBJ databases">
        <title>Relationship between Morphology and Antimicrobial Activity in Streptomyces.</title>
        <authorList>
            <person name="Kang H.J."/>
            <person name="Kim S.B."/>
        </authorList>
    </citation>
    <scope>NUCLEOTIDE SEQUENCE [LARGE SCALE GENOMIC DNA]</scope>
    <source>
        <strain evidence="2 3">BH38</strain>
    </source>
</reference>
<evidence type="ECO:0000313" key="3">
    <source>
        <dbReference type="Proteomes" id="UP000271554"/>
    </source>
</evidence>
<dbReference type="AlphaFoldDB" id="A0A387H4Y4"/>
<sequence length="437" mass="48700">MRAAGCGLATQLTCGGRPRAAPSVGTSSRWFFWPRCWPGGMRRSKEGALGRGAGAELCVRLSRARGLWLDEALSYRGHMTRGTPTSADQHLIDIMATHDVKLSVARLERWRTAGLIPRPGPGTLIRSSGKLIYRWETVALVSGLLTCASSARRLDDLVLLAFFNDVKVPAQRVKVSLAKTFFPRYFARREEEHQELENIPQDDRDAATPEYNWAEVAGALDMRDGAAVKQMRANLKRRPRYENETRSEVNGRIHGILTWLNHPELPLDDQPLMADLRAALAFDGPSEGSRAAWTLAAICHSQQRAVRRETCAEERLHHLLAVEEDDLRRMRELVLEWFDAMWFTASEGRLHHHGVNSAAEARAAGGILVEWVSQRQVHPPGSRPAQIFLDSLRGLWFLCGMGDSSGGEGRAAFAARTGSHGTHTKRWLGPPQTGEQW</sequence>
<gene>
    <name evidence="2" type="ORF">DWB77_00376</name>
</gene>
<evidence type="ECO:0000256" key="1">
    <source>
        <dbReference type="SAM" id="MobiDB-lite"/>
    </source>
</evidence>
<feature type="region of interest" description="Disordered" evidence="1">
    <location>
        <begin position="415"/>
        <end position="437"/>
    </location>
</feature>
<dbReference type="Proteomes" id="UP000271554">
    <property type="component" value="Chromosome"/>
</dbReference>
<accession>A0A387H4Y4</accession>
<dbReference type="KEGG" id="shun:DWB77_00376"/>
<name>A0A387H4Y4_9ACTN</name>
<protein>
    <submittedName>
        <fullName evidence="2">Uncharacterized protein</fullName>
    </submittedName>
</protein>
<keyword evidence="3" id="KW-1185">Reference proteome</keyword>
<dbReference type="EMBL" id="CP032698">
    <property type="protein sequence ID" value="AYG78269.1"/>
    <property type="molecule type" value="Genomic_DNA"/>
</dbReference>
<evidence type="ECO:0000313" key="2">
    <source>
        <dbReference type="EMBL" id="AYG78269.1"/>
    </source>
</evidence>